<protein>
    <recommendedName>
        <fullName evidence="3">Cas12f1-like TNB domain-containing protein</fullName>
    </recommendedName>
</protein>
<keyword evidence="5" id="KW-1185">Reference proteome</keyword>
<accession>A0A934QGI5</accession>
<reference evidence="4" key="1">
    <citation type="submission" date="2017-08" db="EMBL/GenBank/DDBJ databases">
        <authorList>
            <person name="Imhoff J.F."/>
            <person name="Rahn T."/>
            <person name="Kuenzel S."/>
            <person name="Neulinger S.C."/>
        </authorList>
    </citation>
    <scope>NUCLEOTIDE SEQUENCE</scope>
    <source>
        <strain evidence="4">DSM 9154</strain>
    </source>
</reference>
<dbReference type="Pfam" id="PF07282">
    <property type="entry name" value="Cas12f1-like_TNB"/>
    <property type="match status" value="1"/>
</dbReference>
<dbReference type="Proteomes" id="UP000778970">
    <property type="component" value="Unassembled WGS sequence"/>
</dbReference>
<evidence type="ECO:0000259" key="3">
    <source>
        <dbReference type="Pfam" id="PF07282"/>
    </source>
</evidence>
<dbReference type="InterPro" id="IPR010095">
    <property type="entry name" value="Cas12f1-like_TNB"/>
</dbReference>
<keyword evidence="1" id="KW-0238">DNA-binding</keyword>
<sequence>MSIPRTIHRTDRLPVFPNAGKEQAVRELLFAWRDTAETVAADQWRRFFETGRFEKNLSANQEAAVAPIREAKRRIGAARVQMVRYQVVGTLQSFMANRQNDFRRIVEASSLDDTTKHQLHTINKRQAWFRRDAVAMKDGTVVPAETQKLARRIMRHVLSQHRRPLFARCNMVMDQRQAVLGRATQAGAFDYWFRLGTLDRRKIDVPLRSYPYHDARQGDRCKTVQINADRDGALSVGVVTDVTESFRQSRTTYQPLRDAIAVDFGLSTLVATDEGDLMGRNFIDHLAKLDRRIDKIARVRQRAGFRVRSERYDKAVQQLRGYIKTEINRVLKRLARLKRPETLIVERLDFSHPDLSKRMNRIIRRCGRAVFRQKLQDLEERFGVETVEVNAAYSSQQCSSCGFTSRDNRPGRATFRCGRCGHTSHADVDAARSLRVRRSDSGLRDPRRSRRQVLAELQRRGLYAASSGQRRAGQVRRSAQQGWSGKPPTAGFHPPGPAESALRDATATSGRA</sequence>
<dbReference type="EMBL" id="NRRE01000012">
    <property type="protein sequence ID" value="MBK1696227.1"/>
    <property type="molecule type" value="Genomic_DNA"/>
</dbReference>
<proteinExistence type="predicted"/>
<dbReference type="AlphaFoldDB" id="A0A934QGI5"/>
<evidence type="ECO:0000256" key="1">
    <source>
        <dbReference type="ARBA" id="ARBA00023125"/>
    </source>
</evidence>
<reference evidence="4" key="2">
    <citation type="journal article" date="2020" name="Microorganisms">
        <title>Osmotic Adaptation and Compatible Solute Biosynthesis of Phototrophic Bacteria as Revealed from Genome Analyses.</title>
        <authorList>
            <person name="Imhoff J.F."/>
            <person name="Rahn T."/>
            <person name="Kunzel S."/>
            <person name="Keller A."/>
            <person name="Neulinger S.C."/>
        </authorList>
    </citation>
    <scope>NUCLEOTIDE SEQUENCE</scope>
    <source>
        <strain evidence="4">DSM 9154</strain>
    </source>
</reference>
<name>A0A934QGI5_9PROT</name>
<evidence type="ECO:0000313" key="4">
    <source>
        <dbReference type="EMBL" id="MBK1696227.1"/>
    </source>
</evidence>
<organism evidence="4 5">
    <name type="scientific">Rhodovibrio salinarum</name>
    <dbReference type="NCBI Taxonomy" id="1087"/>
    <lineage>
        <taxon>Bacteria</taxon>
        <taxon>Pseudomonadati</taxon>
        <taxon>Pseudomonadota</taxon>
        <taxon>Alphaproteobacteria</taxon>
        <taxon>Rhodospirillales</taxon>
        <taxon>Rhodovibrionaceae</taxon>
        <taxon>Rhodovibrio</taxon>
    </lineage>
</organism>
<comment type="caution">
    <text evidence="4">The sequence shown here is derived from an EMBL/GenBank/DDBJ whole genome shotgun (WGS) entry which is preliminary data.</text>
</comment>
<evidence type="ECO:0000313" key="5">
    <source>
        <dbReference type="Proteomes" id="UP000778970"/>
    </source>
</evidence>
<gene>
    <name evidence="4" type="ORF">CKO21_03095</name>
</gene>
<evidence type="ECO:0000256" key="2">
    <source>
        <dbReference type="SAM" id="MobiDB-lite"/>
    </source>
</evidence>
<feature type="domain" description="Cas12f1-like TNB" evidence="3">
    <location>
        <begin position="371"/>
        <end position="432"/>
    </location>
</feature>
<feature type="region of interest" description="Disordered" evidence="2">
    <location>
        <begin position="464"/>
        <end position="512"/>
    </location>
</feature>
<dbReference type="GO" id="GO:0003677">
    <property type="term" value="F:DNA binding"/>
    <property type="evidence" value="ECO:0007669"/>
    <property type="project" value="UniProtKB-KW"/>
</dbReference>